<dbReference type="InParanoid" id="A0A0C3BLV4"/>
<reference evidence="2" key="2">
    <citation type="submission" date="2015-01" db="EMBL/GenBank/DDBJ databases">
        <title>Evolutionary Origins and Diversification of the Mycorrhizal Mutualists.</title>
        <authorList>
            <consortium name="DOE Joint Genome Institute"/>
            <consortium name="Mycorrhizal Genomics Consortium"/>
            <person name="Kohler A."/>
            <person name="Kuo A."/>
            <person name="Nagy L.G."/>
            <person name="Floudas D."/>
            <person name="Copeland A."/>
            <person name="Barry K.W."/>
            <person name="Cichocki N."/>
            <person name="Veneault-Fourrey C."/>
            <person name="LaButti K."/>
            <person name="Lindquist E.A."/>
            <person name="Lipzen A."/>
            <person name="Lundell T."/>
            <person name="Morin E."/>
            <person name="Murat C."/>
            <person name="Riley R."/>
            <person name="Ohm R."/>
            <person name="Sun H."/>
            <person name="Tunlid A."/>
            <person name="Henrissat B."/>
            <person name="Grigoriev I.V."/>
            <person name="Hibbett D.S."/>
            <person name="Martin F."/>
        </authorList>
    </citation>
    <scope>NUCLEOTIDE SEQUENCE [LARGE SCALE GENOMIC DNA]</scope>
    <source>
        <strain evidence="2">F 1598</strain>
    </source>
</reference>
<organism evidence="1 2">
    <name type="scientific">Piloderma croceum (strain F 1598)</name>
    <dbReference type="NCBI Taxonomy" id="765440"/>
    <lineage>
        <taxon>Eukaryota</taxon>
        <taxon>Fungi</taxon>
        <taxon>Dikarya</taxon>
        <taxon>Basidiomycota</taxon>
        <taxon>Agaricomycotina</taxon>
        <taxon>Agaricomycetes</taxon>
        <taxon>Agaricomycetidae</taxon>
        <taxon>Atheliales</taxon>
        <taxon>Atheliaceae</taxon>
        <taxon>Piloderma</taxon>
    </lineage>
</organism>
<protein>
    <submittedName>
        <fullName evidence="1">Uncharacterized protein</fullName>
    </submittedName>
</protein>
<accession>A0A0C3BLV4</accession>
<name>A0A0C3BLV4_PILCF</name>
<dbReference type="HOGENOM" id="CLU_3088022_0_0_1"/>
<keyword evidence="2" id="KW-1185">Reference proteome</keyword>
<dbReference type="Proteomes" id="UP000054166">
    <property type="component" value="Unassembled WGS sequence"/>
</dbReference>
<evidence type="ECO:0000313" key="1">
    <source>
        <dbReference type="EMBL" id="KIM87438.1"/>
    </source>
</evidence>
<dbReference type="AlphaFoldDB" id="A0A0C3BLV4"/>
<gene>
    <name evidence="1" type="ORF">PILCRDRAFT_814962</name>
</gene>
<proteinExistence type="predicted"/>
<sequence length="52" mass="6141">MGWQQDQKGSLFWSLGTYWNALYSYAPLWFAKNRPYPLLPEYSLAGRHVQCT</sequence>
<reference evidence="1 2" key="1">
    <citation type="submission" date="2014-04" db="EMBL/GenBank/DDBJ databases">
        <authorList>
            <consortium name="DOE Joint Genome Institute"/>
            <person name="Kuo A."/>
            <person name="Tarkka M."/>
            <person name="Buscot F."/>
            <person name="Kohler A."/>
            <person name="Nagy L.G."/>
            <person name="Floudas D."/>
            <person name="Copeland A."/>
            <person name="Barry K.W."/>
            <person name="Cichocki N."/>
            <person name="Veneault-Fourrey C."/>
            <person name="LaButti K."/>
            <person name="Lindquist E.A."/>
            <person name="Lipzen A."/>
            <person name="Lundell T."/>
            <person name="Morin E."/>
            <person name="Murat C."/>
            <person name="Sun H."/>
            <person name="Tunlid A."/>
            <person name="Henrissat B."/>
            <person name="Grigoriev I.V."/>
            <person name="Hibbett D.S."/>
            <person name="Martin F."/>
            <person name="Nordberg H.P."/>
            <person name="Cantor M.N."/>
            <person name="Hua S.X."/>
        </authorList>
    </citation>
    <scope>NUCLEOTIDE SEQUENCE [LARGE SCALE GENOMIC DNA]</scope>
    <source>
        <strain evidence="1 2">F 1598</strain>
    </source>
</reference>
<dbReference type="EMBL" id="KN832979">
    <property type="protein sequence ID" value="KIM87438.1"/>
    <property type="molecule type" value="Genomic_DNA"/>
</dbReference>
<evidence type="ECO:0000313" key="2">
    <source>
        <dbReference type="Proteomes" id="UP000054166"/>
    </source>
</evidence>